<feature type="signal peptide" evidence="1">
    <location>
        <begin position="1"/>
        <end position="17"/>
    </location>
</feature>
<keyword evidence="1" id="KW-0732">Signal</keyword>
<dbReference type="GO" id="GO:0005576">
    <property type="term" value="C:extracellular region"/>
    <property type="evidence" value="ECO:0007669"/>
    <property type="project" value="InterPro"/>
</dbReference>
<dbReference type="EMBL" id="FJ654720">
    <property type="protein sequence ID" value="ACP18841.1"/>
    <property type="molecule type" value="mRNA"/>
</dbReference>
<feature type="domain" description="Chitin-binding type-2" evidence="2">
    <location>
        <begin position="20"/>
        <end position="77"/>
    </location>
</feature>
<dbReference type="GO" id="GO:0008061">
    <property type="term" value="F:chitin binding"/>
    <property type="evidence" value="ECO:0007669"/>
    <property type="project" value="InterPro"/>
</dbReference>
<feature type="non-terminal residue" evidence="3">
    <location>
        <position position="79"/>
    </location>
</feature>
<organism evidence="3">
    <name type="scientific">Chrysomela tremula</name>
    <name type="common">Leaf beetle</name>
    <dbReference type="NCBI Taxonomy" id="63687"/>
    <lineage>
        <taxon>Eukaryota</taxon>
        <taxon>Metazoa</taxon>
        <taxon>Ecdysozoa</taxon>
        <taxon>Arthropoda</taxon>
        <taxon>Hexapoda</taxon>
        <taxon>Insecta</taxon>
        <taxon>Pterygota</taxon>
        <taxon>Neoptera</taxon>
        <taxon>Endopterygota</taxon>
        <taxon>Coleoptera</taxon>
        <taxon>Polyphaga</taxon>
        <taxon>Cucujiformia</taxon>
        <taxon>Chrysomeloidea</taxon>
        <taxon>Chrysomelidae</taxon>
        <taxon>Chrysomelinae</taxon>
        <taxon>Chrysomelini</taxon>
        <taxon>Chrysomela</taxon>
    </lineage>
</organism>
<feature type="chain" id="PRO_5002932347" evidence="1">
    <location>
        <begin position="18"/>
        <end position="79"/>
    </location>
</feature>
<dbReference type="PROSITE" id="PS50940">
    <property type="entry name" value="CHIT_BIND_II"/>
    <property type="match status" value="1"/>
</dbReference>
<dbReference type="Pfam" id="PF01607">
    <property type="entry name" value="CBM_14"/>
    <property type="match status" value="1"/>
</dbReference>
<dbReference type="InterPro" id="IPR036508">
    <property type="entry name" value="Chitin-bd_dom_sf"/>
</dbReference>
<sequence>MKIQFVLLVCLVALVAGKPAAECPKKDEGGPYFVQDDELCGIFYECSGGTPIQLTCPGTTYWDQAKSMCEVDVDCKDLK</sequence>
<dbReference type="InterPro" id="IPR002557">
    <property type="entry name" value="Chitin-bd_dom"/>
</dbReference>
<reference evidence="3" key="1">
    <citation type="journal article" date="2009" name="Insect Biochem. Mol. Biol.">
        <title>Pyrosequencing of the midgut transcriptome of the poplar leaf beetle Chrysomela tremulae reveals new gene families in Coleoptera.</title>
        <authorList>
            <person name="Pauchet Y."/>
            <person name="Wilkinson P."/>
            <person name="van Munster M."/>
            <person name="Augustin S."/>
            <person name="Pauron D."/>
            <person name="ffrench-Constant R.H."/>
        </authorList>
    </citation>
    <scope>NUCLEOTIDE SEQUENCE</scope>
    <source>
        <tissue evidence="3">Midgut</tissue>
    </source>
</reference>
<accession>C3UTD2</accession>
<name>C3UTD2_CHRTR</name>
<evidence type="ECO:0000313" key="3">
    <source>
        <dbReference type="EMBL" id="ACP18841.1"/>
    </source>
</evidence>
<evidence type="ECO:0000256" key="1">
    <source>
        <dbReference type="SAM" id="SignalP"/>
    </source>
</evidence>
<evidence type="ECO:0000259" key="2">
    <source>
        <dbReference type="PROSITE" id="PS50940"/>
    </source>
</evidence>
<dbReference type="AlphaFoldDB" id="C3UTD2"/>
<dbReference type="SMART" id="SM00494">
    <property type="entry name" value="ChtBD2"/>
    <property type="match status" value="1"/>
</dbReference>
<dbReference type="SUPFAM" id="SSF57625">
    <property type="entry name" value="Invertebrate chitin-binding proteins"/>
    <property type="match status" value="1"/>
</dbReference>
<protein>
    <submittedName>
        <fullName evidence="3">Peritrophin 1</fullName>
    </submittedName>
</protein>
<dbReference type="Gene3D" id="2.170.140.10">
    <property type="entry name" value="Chitin binding domain"/>
    <property type="match status" value="1"/>
</dbReference>
<proteinExistence type="evidence at transcript level"/>